<evidence type="ECO:0000313" key="3">
    <source>
        <dbReference type="Proteomes" id="UP001066276"/>
    </source>
</evidence>
<keyword evidence="3" id="KW-1185">Reference proteome</keyword>
<organism evidence="2 3">
    <name type="scientific">Pleurodeles waltl</name>
    <name type="common">Iberian ribbed newt</name>
    <dbReference type="NCBI Taxonomy" id="8319"/>
    <lineage>
        <taxon>Eukaryota</taxon>
        <taxon>Metazoa</taxon>
        <taxon>Chordata</taxon>
        <taxon>Craniata</taxon>
        <taxon>Vertebrata</taxon>
        <taxon>Euteleostomi</taxon>
        <taxon>Amphibia</taxon>
        <taxon>Batrachia</taxon>
        <taxon>Caudata</taxon>
        <taxon>Salamandroidea</taxon>
        <taxon>Salamandridae</taxon>
        <taxon>Pleurodelinae</taxon>
        <taxon>Pleurodeles</taxon>
    </lineage>
</organism>
<evidence type="ECO:0000256" key="1">
    <source>
        <dbReference type="SAM" id="MobiDB-lite"/>
    </source>
</evidence>
<accession>A0AAV7KUA1</accession>
<dbReference type="EMBL" id="JANPWB010000016">
    <property type="protein sequence ID" value="KAJ1082797.1"/>
    <property type="molecule type" value="Genomic_DNA"/>
</dbReference>
<sequence>MAPRVRPPASFPLVGVFTGGARFKGTPPPPSPRMASSRAVPCPPGVEDPVTPRAGRPRSPTDPVPLAFRSAASPFPRSQRGEAPPAASQRLRQLLSSNACSGPRAPARSIGRFLFEAWPGPRDGLFPASHGTSELRTRAHRIREAPRQSSLADGI</sequence>
<gene>
    <name evidence="2" type="ORF">NDU88_002962</name>
</gene>
<protein>
    <submittedName>
        <fullName evidence="2">Uncharacterized protein</fullName>
    </submittedName>
</protein>
<name>A0AAV7KUA1_PLEWA</name>
<reference evidence="2" key="1">
    <citation type="journal article" date="2022" name="bioRxiv">
        <title>Sequencing and chromosome-scale assembly of the giantPleurodeles waltlgenome.</title>
        <authorList>
            <person name="Brown T."/>
            <person name="Elewa A."/>
            <person name="Iarovenko S."/>
            <person name="Subramanian E."/>
            <person name="Araus A.J."/>
            <person name="Petzold A."/>
            <person name="Susuki M."/>
            <person name="Suzuki K.-i.T."/>
            <person name="Hayashi T."/>
            <person name="Toyoda A."/>
            <person name="Oliveira C."/>
            <person name="Osipova E."/>
            <person name="Leigh N.D."/>
            <person name="Simon A."/>
            <person name="Yun M.H."/>
        </authorList>
    </citation>
    <scope>NUCLEOTIDE SEQUENCE</scope>
    <source>
        <strain evidence="2">20211129_DDA</strain>
        <tissue evidence="2">Liver</tissue>
    </source>
</reference>
<feature type="region of interest" description="Disordered" evidence="1">
    <location>
        <begin position="18"/>
        <end position="90"/>
    </location>
</feature>
<dbReference type="AlphaFoldDB" id="A0AAV7KUA1"/>
<evidence type="ECO:0000313" key="2">
    <source>
        <dbReference type="EMBL" id="KAJ1082797.1"/>
    </source>
</evidence>
<comment type="caution">
    <text evidence="2">The sequence shown here is derived from an EMBL/GenBank/DDBJ whole genome shotgun (WGS) entry which is preliminary data.</text>
</comment>
<feature type="region of interest" description="Disordered" evidence="1">
    <location>
        <begin position="123"/>
        <end position="155"/>
    </location>
</feature>
<dbReference type="Proteomes" id="UP001066276">
    <property type="component" value="Chromosome 12"/>
</dbReference>
<proteinExistence type="predicted"/>
<feature type="compositionally biased region" description="Basic and acidic residues" evidence="1">
    <location>
        <begin position="133"/>
        <end position="146"/>
    </location>
</feature>